<name>A0A0X3BNZ4_9EURY</name>
<evidence type="ECO:0000313" key="1">
    <source>
        <dbReference type="EMBL" id="CVK33274.1"/>
    </source>
</evidence>
<dbReference type="EMBL" id="LT158599">
    <property type="protein sequence ID" value="CVK33274.1"/>
    <property type="molecule type" value="Genomic_DNA"/>
</dbReference>
<proteinExistence type="predicted"/>
<protein>
    <submittedName>
        <fullName evidence="1">Uncharacterized protein</fullName>
    </submittedName>
</protein>
<dbReference type="KEGG" id="mema:MMAB1_2061"/>
<dbReference type="Proteomes" id="UP000069850">
    <property type="component" value="Chromosome 1"/>
</dbReference>
<organism evidence="1 2">
    <name type="scientific">Methanoculleus bourgensis</name>
    <dbReference type="NCBI Taxonomy" id="83986"/>
    <lineage>
        <taxon>Archaea</taxon>
        <taxon>Methanobacteriati</taxon>
        <taxon>Methanobacteriota</taxon>
        <taxon>Stenosarchaea group</taxon>
        <taxon>Methanomicrobia</taxon>
        <taxon>Methanomicrobiales</taxon>
        <taxon>Methanomicrobiaceae</taxon>
        <taxon>Methanoculleus</taxon>
    </lineage>
</organism>
<evidence type="ECO:0000313" key="2">
    <source>
        <dbReference type="Proteomes" id="UP000069850"/>
    </source>
</evidence>
<sequence>MCSPVSCAATVGTSSAAEAMIPVAILQRFVVHRRGVSKVSICLLRPLQLHAVRYVAAVAVNYIEPCSLTEEHGCLIGIPREPGNSIGVVSRLPQRARRAMGLLTVIRDSRCGSTAPGT</sequence>
<gene>
    <name evidence="1" type="ORF">MMAB1_2061</name>
</gene>
<reference evidence="1 2" key="1">
    <citation type="submission" date="2016-01" db="EMBL/GenBank/DDBJ databases">
        <authorList>
            <person name="Manzoor S."/>
        </authorList>
    </citation>
    <scope>NUCLEOTIDE SEQUENCE [LARGE SCALE GENOMIC DNA]</scope>
    <source>
        <strain evidence="1">Methanoculleus sp MAB1</strain>
    </source>
</reference>
<dbReference type="AlphaFoldDB" id="A0A0X3BNZ4"/>
<accession>A0A0X3BNZ4</accession>